<accession>A0A5B0DXN4</accession>
<keyword evidence="2" id="KW-1185">Reference proteome</keyword>
<dbReference type="AlphaFoldDB" id="A0A5B0DXN4"/>
<protein>
    <submittedName>
        <fullName evidence="1">Uncharacterized protein</fullName>
    </submittedName>
</protein>
<gene>
    <name evidence="1" type="ORF">FPY71_07285</name>
</gene>
<proteinExistence type="predicted"/>
<dbReference type="OrthoDB" id="7907803at2"/>
<evidence type="ECO:0000313" key="2">
    <source>
        <dbReference type="Proteomes" id="UP000324738"/>
    </source>
</evidence>
<reference evidence="1 2" key="1">
    <citation type="submission" date="2019-08" db="EMBL/GenBank/DDBJ databases">
        <title>Aureimonas fodiniaquatilis sp. nov., isolated from a coal mine wastewater.</title>
        <authorList>
            <person name="Kim W."/>
        </authorList>
    </citation>
    <scope>NUCLEOTIDE SEQUENCE [LARGE SCALE GENOMIC DNA]</scope>
    <source>
        <strain evidence="1 2">CAU 1482</strain>
    </source>
</reference>
<comment type="caution">
    <text evidence="1">The sequence shown here is derived from an EMBL/GenBank/DDBJ whole genome shotgun (WGS) entry which is preliminary data.</text>
</comment>
<name>A0A5B0DXN4_9HYPH</name>
<dbReference type="RefSeq" id="WP_149299191.1">
    <property type="nucleotide sequence ID" value="NZ_VTWH01000002.1"/>
</dbReference>
<evidence type="ECO:0000313" key="1">
    <source>
        <dbReference type="EMBL" id="KAA0970320.1"/>
    </source>
</evidence>
<sequence length="114" mass="12481">MAETIPAPPIVRGYAYAVRIAVEGSEPAFPQGSRLRAQVRRFTYSPVIADLDTSNGGLARVSDSTIEVRLTEAQTALIDGQSVMLDFVRTDVNPDAYQYLQIRLPVIMPVTRSA</sequence>
<dbReference type="Proteomes" id="UP000324738">
    <property type="component" value="Unassembled WGS sequence"/>
</dbReference>
<organism evidence="1 2">
    <name type="scientific">Aureimonas fodinaquatilis</name>
    <dbReference type="NCBI Taxonomy" id="2565783"/>
    <lineage>
        <taxon>Bacteria</taxon>
        <taxon>Pseudomonadati</taxon>
        <taxon>Pseudomonadota</taxon>
        <taxon>Alphaproteobacteria</taxon>
        <taxon>Hyphomicrobiales</taxon>
        <taxon>Aurantimonadaceae</taxon>
        <taxon>Aureimonas</taxon>
    </lineage>
</organism>
<dbReference type="EMBL" id="VTWH01000002">
    <property type="protein sequence ID" value="KAA0970320.1"/>
    <property type="molecule type" value="Genomic_DNA"/>
</dbReference>